<dbReference type="SUPFAM" id="SSF141000">
    <property type="entry name" value="Glu-tRNAGln amidotransferase C subunit"/>
    <property type="match status" value="1"/>
</dbReference>
<dbReference type="Gene3D" id="1.10.20.60">
    <property type="entry name" value="Glu-tRNAGln amidotransferase C subunit, N-terminal domain"/>
    <property type="match status" value="1"/>
</dbReference>
<comment type="caution">
    <text evidence="1">The sequence shown here is derived from an EMBL/GenBank/DDBJ whole genome shotgun (WGS) entry which is preliminary data.</text>
</comment>
<reference evidence="1" key="1">
    <citation type="submission" date="2020-07" db="EMBL/GenBank/DDBJ databases">
        <title>Huge and variable diversity of episymbiotic CPR bacteria and DPANN archaea in groundwater ecosystems.</title>
        <authorList>
            <person name="He C.Y."/>
            <person name="Keren R."/>
            <person name="Whittaker M."/>
            <person name="Farag I.F."/>
            <person name="Doudna J."/>
            <person name="Cate J.H.D."/>
            <person name="Banfield J.F."/>
        </authorList>
    </citation>
    <scope>NUCLEOTIDE SEQUENCE</scope>
    <source>
        <strain evidence="1">NC_groundwater_193_Ag_S-0.1um_51_7</strain>
    </source>
</reference>
<dbReference type="NCBIfam" id="TIGR00135">
    <property type="entry name" value="gatC"/>
    <property type="match status" value="1"/>
</dbReference>
<dbReference type="AlphaFoldDB" id="A0A931WNZ1"/>
<dbReference type="EMBL" id="JACOZA010000083">
    <property type="protein sequence ID" value="MBI2097163.1"/>
    <property type="molecule type" value="Genomic_DNA"/>
</dbReference>
<proteinExistence type="predicted"/>
<evidence type="ECO:0000313" key="1">
    <source>
        <dbReference type="EMBL" id="MBI2097163.1"/>
    </source>
</evidence>
<sequence>MSLSRESLEHLADLARIHLAEGELSRFEKELPSLLDFVAALQSVPTDAVIPVTGGTDLTNSLRRDKEVFAPLGDPEDLRTAFSNSDERGYLVVSKIFGYED</sequence>
<evidence type="ECO:0000313" key="2">
    <source>
        <dbReference type="Proteomes" id="UP000724148"/>
    </source>
</evidence>
<accession>A0A931WNZ1</accession>
<dbReference type="Pfam" id="PF02686">
    <property type="entry name" value="GatC"/>
    <property type="match status" value="1"/>
</dbReference>
<dbReference type="Proteomes" id="UP000724148">
    <property type="component" value="Unassembled WGS sequence"/>
</dbReference>
<organism evidence="1 2">
    <name type="scientific">Candidatus Sungiibacteriota bacterium</name>
    <dbReference type="NCBI Taxonomy" id="2750080"/>
    <lineage>
        <taxon>Bacteria</taxon>
        <taxon>Candidatus Sungiibacteriota</taxon>
    </lineage>
</organism>
<dbReference type="InterPro" id="IPR003837">
    <property type="entry name" value="GatC"/>
</dbReference>
<name>A0A931WNZ1_9BACT</name>
<protein>
    <submittedName>
        <fullName evidence="1">Asp-tRNA(Asn)/Glu-tRNA(Gln) amidotransferase subunit GatC</fullName>
    </submittedName>
</protein>
<dbReference type="GO" id="GO:0006450">
    <property type="term" value="P:regulation of translational fidelity"/>
    <property type="evidence" value="ECO:0007669"/>
    <property type="project" value="InterPro"/>
</dbReference>
<gene>
    <name evidence="1" type="primary">gatC</name>
    <name evidence="1" type="ORF">HYT40_03400</name>
</gene>
<dbReference type="InterPro" id="IPR036113">
    <property type="entry name" value="Asp/Glu-ADT_sf_sub_c"/>
</dbReference>